<dbReference type="Gene3D" id="3.40.50.150">
    <property type="entry name" value="Vaccinia Virus protein VP39"/>
    <property type="match status" value="1"/>
</dbReference>
<keyword evidence="2 3" id="KW-0949">S-adenosyl-L-methionine</keyword>
<name>A0A1Y5F6V5_9BACT</name>
<feature type="domain" description="Methyltransferase" evidence="5">
    <location>
        <begin position="58"/>
        <end position="158"/>
    </location>
</feature>
<feature type="binding site" evidence="3 4">
    <location>
        <begin position="117"/>
        <end position="118"/>
    </location>
    <ligand>
        <name>S-adenosyl-L-methionine</name>
        <dbReference type="ChEBI" id="CHEBI:59789"/>
    </ligand>
</feature>
<feature type="binding site" evidence="3 4">
    <location>
        <position position="132"/>
    </location>
    <ligand>
        <name>S-adenosyl-L-methionine</name>
        <dbReference type="ChEBI" id="CHEBI:59789"/>
    </ligand>
</feature>
<evidence type="ECO:0000313" key="7">
    <source>
        <dbReference type="Proteomes" id="UP000196531"/>
    </source>
</evidence>
<dbReference type="AlphaFoldDB" id="A0A1Y5F6V5"/>
<comment type="function">
    <text evidence="3">Catalyzes the conversion of S-adenosyl-L-methionine (SAM) to carboxy-S-adenosyl-L-methionine (Cx-SAM).</text>
</comment>
<dbReference type="Proteomes" id="UP000196531">
    <property type="component" value="Unassembled WGS sequence"/>
</dbReference>
<evidence type="ECO:0000256" key="2">
    <source>
        <dbReference type="ARBA" id="ARBA00022691"/>
    </source>
</evidence>
<feature type="binding site" evidence="3 4">
    <location>
        <position position="38"/>
    </location>
    <ligand>
        <name>S-adenosyl-L-methionine</name>
        <dbReference type="ChEBI" id="CHEBI:59789"/>
    </ligand>
</feature>
<proteinExistence type="inferred from homology"/>
<keyword evidence="1 3" id="KW-0808">Transferase</keyword>
<evidence type="ECO:0000256" key="3">
    <source>
        <dbReference type="HAMAP-Rule" id="MF_01589"/>
    </source>
</evidence>
<dbReference type="HAMAP" id="MF_01589">
    <property type="entry name" value="Cx_SAM_synthase"/>
    <property type="match status" value="1"/>
</dbReference>
<dbReference type="SUPFAM" id="SSF53335">
    <property type="entry name" value="S-adenosyl-L-methionine-dependent methyltransferases"/>
    <property type="match status" value="1"/>
</dbReference>
<protein>
    <recommendedName>
        <fullName evidence="3">Carboxy-S-adenosyl-L-methionine synthase</fullName>
        <shortName evidence="3">Cx-SAM synthase</shortName>
        <ecNumber evidence="3">2.1.3.-</ecNumber>
    </recommendedName>
</protein>
<accession>A0A1Y5F6V5</accession>
<evidence type="ECO:0000313" key="6">
    <source>
        <dbReference type="EMBL" id="OUR96636.1"/>
    </source>
</evidence>
<dbReference type="GO" id="GO:1904047">
    <property type="term" value="F:S-adenosyl-L-methionine binding"/>
    <property type="evidence" value="ECO:0007669"/>
    <property type="project" value="UniProtKB-UniRule"/>
</dbReference>
<sequence length="242" mass="28171">MNKDKFFAQEMKSIKSFEFNHDVAEVFDDMVSRSVPFYDEIHRIILDLVDRNYNGGVIYDLGCSTGTTISILDKHFKKRNLKTPDYIGIDDSGPMLEKFNQKIKKGKIQTAQALCQDINDVKFRKSGMVIMNYTLQFIKPNKRLDLLKKVYKSLDKGGMFILSEKIKCSGHTVNDLLIELYYDFKRRNGYSELEISQKREALENVLIPITPEKQIALLKEAGFKKVEMIFRWYNFACYLGVK</sequence>
<dbReference type="EC" id="2.1.3.-" evidence="3"/>
<feature type="binding site" evidence="3">
    <location>
        <position position="199"/>
    </location>
    <ligand>
        <name>S-adenosyl-L-methionine</name>
        <dbReference type="ChEBI" id="CHEBI:59789"/>
    </ligand>
</feature>
<comment type="caution">
    <text evidence="6">The sequence shown here is derived from an EMBL/GenBank/DDBJ whole genome shotgun (WGS) entry which is preliminary data.</text>
</comment>
<dbReference type="InterPro" id="IPR029063">
    <property type="entry name" value="SAM-dependent_MTases_sf"/>
</dbReference>
<dbReference type="InterPro" id="IPR005271">
    <property type="entry name" value="CmoA"/>
</dbReference>
<comment type="caution">
    <text evidence="3">Lacks conserved residue(s) required for the propagation of feature annotation.</text>
</comment>
<dbReference type="CDD" id="cd02440">
    <property type="entry name" value="AdoMet_MTases"/>
    <property type="match status" value="1"/>
</dbReference>
<comment type="similarity">
    <text evidence="3">Belongs to the class I-like SAM-binding methyltransferase superfamily. Cx-SAM synthase family.</text>
</comment>
<evidence type="ECO:0000256" key="4">
    <source>
        <dbReference type="PIRSR" id="PIRSR006325-1"/>
    </source>
</evidence>
<dbReference type="PIRSF" id="PIRSF006325">
    <property type="entry name" value="MeTrfase_bac"/>
    <property type="match status" value="1"/>
</dbReference>
<dbReference type="InterPro" id="IPR041698">
    <property type="entry name" value="Methyltransf_25"/>
</dbReference>
<dbReference type="PANTHER" id="PTHR43861:SF2">
    <property type="entry name" value="CARBOXY-S-ADENOSYL-L-METHIONINE SYNTHASE"/>
    <property type="match status" value="1"/>
</dbReference>
<dbReference type="PANTHER" id="PTHR43861">
    <property type="entry name" value="TRANS-ACONITATE 2-METHYLTRANSFERASE-RELATED"/>
    <property type="match status" value="1"/>
</dbReference>
<organism evidence="6 7">
    <name type="scientific">Halobacteriovorax marinus</name>
    <dbReference type="NCBI Taxonomy" id="97084"/>
    <lineage>
        <taxon>Bacteria</taxon>
        <taxon>Pseudomonadati</taxon>
        <taxon>Bdellovibrionota</taxon>
        <taxon>Bacteriovoracia</taxon>
        <taxon>Bacteriovoracales</taxon>
        <taxon>Halobacteriovoraceae</taxon>
        <taxon>Halobacteriovorax</taxon>
    </lineage>
</organism>
<feature type="binding site" evidence="3 4">
    <location>
        <begin position="62"/>
        <end position="64"/>
    </location>
    <ligand>
        <name>S-adenosyl-L-methionine</name>
        <dbReference type="ChEBI" id="CHEBI:59789"/>
    </ligand>
</feature>
<comment type="catalytic activity">
    <reaction evidence="3">
        <text>prephenate + S-adenosyl-L-methionine = carboxy-S-adenosyl-L-methionine + 3-phenylpyruvate + H2O</text>
        <dbReference type="Rhea" id="RHEA:51692"/>
        <dbReference type="ChEBI" id="CHEBI:15377"/>
        <dbReference type="ChEBI" id="CHEBI:18005"/>
        <dbReference type="ChEBI" id="CHEBI:29934"/>
        <dbReference type="ChEBI" id="CHEBI:59789"/>
        <dbReference type="ChEBI" id="CHEBI:134278"/>
    </reaction>
</comment>
<gene>
    <name evidence="3" type="primary">cmoA</name>
    <name evidence="6" type="ORF">A9Q84_09840</name>
</gene>
<evidence type="ECO:0000259" key="5">
    <source>
        <dbReference type="Pfam" id="PF13649"/>
    </source>
</evidence>
<dbReference type="GO" id="GO:0002098">
    <property type="term" value="P:tRNA wobble uridine modification"/>
    <property type="evidence" value="ECO:0007669"/>
    <property type="project" value="InterPro"/>
</dbReference>
<dbReference type="EMBL" id="MAAO01000006">
    <property type="protein sequence ID" value="OUR96636.1"/>
    <property type="molecule type" value="Genomic_DNA"/>
</dbReference>
<reference evidence="7" key="1">
    <citation type="journal article" date="2017" name="Proc. Natl. Acad. Sci. U.S.A.">
        <title>Simulation of Deepwater Horizon oil plume reveals substrate specialization within a complex community of hydrocarbon-degraders.</title>
        <authorList>
            <person name="Hu P."/>
            <person name="Dubinsky E.A."/>
            <person name="Probst A.J."/>
            <person name="Wang J."/>
            <person name="Sieber C.M.K."/>
            <person name="Tom L.M."/>
            <person name="Gardinali P."/>
            <person name="Banfield J.F."/>
            <person name="Atlas R.M."/>
            <person name="Andersen G.L."/>
        </authorList>
    </citation>
    <scope>NUCLEOTIDE SEQUENCE [LARGE SCALE GENOMIC DNA]</scope>
</reference>
<dbReference type="NCBIfam" id="TIGR00740">
    <property type="entry name" value="carboxy-S-adenosyl-L-methionine synthase CmoA"/>
    <property type="match status" value="1"/>
</dbReference>
<evidence type="ECO:0000256" key="1">
    <source>
        <dbReference type="ARBA" id="ARBA00022679"/>
    </source>
</evidence>
<dbReference type="Pfam" id="PF13649">
    <property type="entry name" value="Methyltransf_25"/>
    <property type="match status" value="1"/>
</dbReference>
<dbReference type="GO" id="GO:0016743">
    <property type="term" value="F:carboxyl- or carbamoyltransferase activity"/>
    <property type="evidence" value="ECO:0007669"/>
    <property type="project" value="UniProtKB-UniRule"/>
</dbReference>